<dbReference type="Proteomes" id="UP000031036">
    <property type="component" value="Unassembled WGS sequence"/>
</dbReference>
<dbReference type="AlphaFoldDB" id="A0A0B2UVF2"/>
<name>A0A0B2UVF2_TOXCA</name>
<feature type="signal peptide" evidence="1">
    <location>
        <begin position="1"/>
        <end position="22"/>
    </location>
</feature>
<keyword evidence="1" id="KW-0732">Signal</keyword>
<evidence type="ECO:0000256" key="1">
    <source>
        <dbReference type="SAM" id="SignalP"/>
    </source>
</evidence>
<protein>
    <recommendedName>
        <fullName evidence="4">Secreted protein</fullName>
    </recommendedName>
</protein>
<accession>A0A0B2UVF2</accession>
<evidence type="ECO:0008006" key="4">
    <source>
        <dbReference type="Google" id="ProtNLM"/>
    </source>
</evidence>
<gene>
    <name evidence="2" type="ORF">Tcan_11540</name>
</gene>
<evidence type="ECO:0000313" key="3">
    <source>
        <dbReference type="Proteomes" id="UP000031036"/>
    </source>
</evidence>
<organism evidence="2 3">
    <name type="scientific">Toxocara canis</name>
    <name type="common">Canine roundworm</name>
    <dbReference type="NCBI Taxonomy" id="6265"/>
    <lineage>
        <taxon>Eukaryota</taxon>
        <taxon>Metazoa</taxon>
        <taxon>Ecdysozoa</taxon>
        <taxon>Nematoda</taxon>
        <taxon>Chromadorea</taxon>
        <taxon>Rhabditida</taxon>
        <taxon>Spirurina</taxon>
        <taxon>Ascaridomorpha</taxon>
        <taxon>Ascaridoidea</taxon>
        <taxon>Toxocaridae</taxon>
        <taxon>Toxocara</taxon>
    </lineage>
</organism>
<dbReference type="EMBL" id="JPKZ01003117">
    <property type="protein sequence ID" value="KHN73388.1"/>
    <property type="molecule type" value="Genomic_DNA"/>
</dbReference>
<sequence>MTKAPLFVALLLCSFAIAAVRADVYDVDSDLIVRSVEDELRDSLRRVDEYIQKQCSRIEREEQVLDMLSQMTTAASKVLEKCEGKRTSFANENAGSPLIEDTDEEKMIMYELKGMIQKDCVVKTNVSFHYFHAVENEDGAVLYTFVPVSSPLIAR</sequence>
<keyword evidence="3" id="KW-1185">Reference proteome</keyword>
<reference evidence="2 3" key="1">
    <citation type="submission" date="2014-11" db="EMBL/GenBank/DDBJ databases">
        <title>Genetic blueprint of the zoonotic pathogen Toxocara canis.</title>
        <authorList>
            <person name="Zhu X.-Q."/>
            <person name="Korhonen P.K."/>
            <person name="Cai H."/>
            <person name="Young N.D."/>
            <person name="Nejsum P."/>
            <person name="von Samson-Himmelstjerna G."/>
            <person name="Boag P.R."/>
            <person name="Tan P."/>
            <person name="Li Q."/>
            <person name="Min J."/>
            <person name="Yang Y."/>
            <person name="Wang X."/>
            <person name="Fang X."/>
            <person name="Hall R.S."/>
            <person name="Hofmann A."/>
            <person name="Sternberg P.W."/>
            <person name="Jex A.R."/>
            <person name="Gasser R.B."/>
        </authorList>
    </citation>
    <scope>NUCLEOTIDE SEQUENCE [LARGE SCALE GENOMIC DNA]</scope>
    <source>
        <strain evidence="2">PN_DK_2014</strain>
    </source>
</reference>
<feature type="chain" id="PRO_5002076614" description="Secreted protein" evidence="1">
    <location>
        <begin position="23"/>
        <end position="155"/>
    </location>
</feature>
<evidence type="ECO:0000313" key="2">
    <source>
        <dbReference type="EMBL" id="KHN73388.1"/>
    </source>
</evidence>
<comment type="caution">
    <text evidence="2">The sequence shown here is derived from an EMBL/GenBank/DDBJ whole genome shotgun (WGS) entry which is preliminary data.</text>
</comment>
<proteinExistence type="predicted"/>